<comment type="catalytic activity">
    <reaction evidence="1">
        <text>UDP-alpha-D-glucose = UDP-alpha-D-galactose</text>
        <dbReference type="Rhea" id="RHEA:22168"/>
        <dbReference type="ChEBI" id="CHEBI:58885"/>
        <dbReference type="ChEBI" id="CHEBI:66914"/>
        <dbReference type="EC" id="5.1.3.2"/>
    </reaction>
</comment>
<feature type="domain" description="NAD-dependent epimerase/dehydratase" evidence="12">
    <location>
        <begin position="3"/>
        <end position="251"/>
    </location>
</feature>
<dbReference type="PANTHER" id="PTHR43725">
    <property type="entry name" value="UDP-GLUCOSE 4-EPIMERASE"/>
    <property type="match status" value="1"/>
</dbReference>
<reference evidence="13" key="1">
    <citation type="submission" date="2023-11" db="EMBL/GenBank/DDBJ databases">
        <title>Scrofimicrobium hongkongense sp. nov., isolated from a patient with peritonitis.</title>
        <authorList>
            <person name="Lao H.Y."/>
            <person name="Wong A.Y.P."/>
            <person name="Ng T.L."/>
            <person name="Wong R.Y.L."/>
            <person name="Yau M.C.Y."/>
            <person name="Lam J.Y.W."/>
            <person name="Siu G.K.H."/>
        </authorList>
    </citation>
    <scope>NUCLEOTIDE SEQUENCE</scope>
    <source>
        <strain evidence="13">R131</strain>
    </source>
</reference>
<dbReference type="InterPro" id="IPR001509">
    <property type="entry name" value="Epimerase_deHydtase"/>
</dbReference>
<dbReference type="RefSeq" id="WP_350258631.1">
    <property type="nucleotide sequence ID" value="NZ_CP138335.1"/>
</dbReference>
<evidence type="ECO:0000256" key="3">
    <source>
        <dbReference type="ARBA" id="ARBA00004947"/>
    </source>
</evidence>
<dbReference type="NCBIfam" id="TIGR01179">
    <property type="entry name" value="galE"/>
    <property type="match status" value="1"/>
</dbReference>
<dbReference type="EMBL" id="CP138335">
    <property type="protein sequence ID" value="XBW08432.1"/>
    <property type="molecule type" value="Genomic_DNA"/>
</dbReference>
<keyword evidence="7" id="KW-0520">NAD</keyword>
<protein>
    <recommendedName>
        <fullName evidence="6">UDP-glucose 4-epimerase</fullName>
        <ecNumber evidence="5">5.1.3.2</ecNumber>
    </recommendedName>
    <alternativeName>
        <fullName evidence="11">Galactowaldenase</fullName>
    </alternativeName>
    <alternativeName>
        <fullName evidence="10">UDP-galactose 4-epimerase</fullName>
    </alternativeName>
</protein>
<evidence type="ECO:0000313" key="13">
    <source>
        <dbReference type="EMBL" id="XBW08432.1"/>
    </source>
</evidence>
<comment type="similarity">
    <text evidence="4">Belongs to the NAD(P)-dependent epimerase/dehydratase family.</text>
</comment>
<evidence type="ECO:0000256" key="7">
    <source>
        <dbReference type="ARBA" id="ARBA00023027"/>
    </source>
</evidence>
<evidence type="ECO:0000256" key="8">
    <source>
        <dbReference type="ARBA" id="ARBA00023235"/>
    </source>
</evidence>
<dbReference type="EC" id="5.1.3.2" evidence="5"/>
<dbReference type="GO" id="GO:0003978">
    <property type="term" value="F:UDP-glucose 4-epimerase activity"/>
    <property type="evidence" value="ECO:0007669"/>
    <property type="project" value="UniProtKB-EC"/>
</dbReference>
<evidence type="ECO:0000256" key="1">
    <source>
        <dbReference type="ARBA" id="ARBA00000083"/>
    </source>
</evidence>
<dbReference type="AlphaFoldDB" id="A0AAU7V9C7"/>
<evidence type="ECO:0000256" key="5">
    <source>
        <dbReference type="ARBA" id="ARBA00013189"/>
    </source>
</evidence>
<evidence type="ECO:0000256" key="6">
    <source>
        <dbReference type="ARBA" id="ARBA00018569"/>
    </source>
</evidence>
<organism evidence="13">
    <name type="scientific">Scrofimicrobium appendicitidis</name>
    <dbReference type="NCBI Taxonomy" id="3079930"/>
    <lineage>
        <taxon>Bacteria</taxon>
        <taxon>Bacillati</taxon>
        <taxon>Actinomycetota</taxon>
        <taxon>Actinomycetes</taxon>
        <taxon>Actinomycetales</taxon>
        <taxon>Actinomycetaceae</taxon>
        <taxon>Scrofimicrobium</taxon>
    </lineage>
</organism>
<evidence type="ECO:0000256" key="10">
    <source>
        <dbReference type="ARBA" id="ARBA00031367"/>
    </source>
</evidence>
<dbReference type="Gene3D" id="3.90.25.10">
    <property type="entry name" value="UDP-galactose 4-epimerase, domain 1"/>
    <property type="match status" value="1"/>
</dbReference>
<evidence type="ECO:0000259" key="12">
    <source>
        <dbReference type="Pfam" id="PF01370"/>
    </source>
</evidence>
<dbReference type="Gene3D" id="3.40.50.720">
    <property type="entry name" value="NAD(P)-binding Rossmann-like Domain"/>
    <property type="match status" value="1"/>
</dbReference>
<sequence>MTILVTGGAGYIGAHVVRLLQERGEKVVVVDDLSFGNPKRIGDAKLVKTDISTDEAWRLLTDTMVDDDVEAVIHFAARKQVGESVQRPSWYFRQNIGGMANLTRAMNDAGVEKMIFSSSAAVYGMPPVDVVPEDIDLKPINPYGETKLIGEQLLADCEVAWDLQWVALRYFNVAGTGWVDLQDPAVLNLVPMVLDRLAKGQAPKIFGDDYPTSDGTCIRDYIHVMDLADAHIKALDQLNSGKLEHHQFNVGTGKGTSVREIIEGLRDISGMDFPIEVAPRRAGDPPKLIGDASRIQEDFGWSAQYGVKEILESAWEAWQQGPRKIEWSN</sequence>
<gene>
    <name evidence="13" type="primary">galE</name>
    <name evidence="13" type="ORF">SAC06_02435</name>
</gene>
<keyword evidence="9" id="KW-0119">Carbohydrate metabolism</keyword>
<dbReference type="KEGG" id="sapp:SAC06_02435"/>
<dbReference type="InterPro" id="IPR036291">
    <property type="entry name" value="NAD(P)-bd_dom_sf"/>
</dbReference>
<dbReference type="PANTHER" id="PTHR43725:SF53">
    <property type="entry name" value="UDP-ARABINOSE 4-EPIMERASE 1"/>
    <property type="match status" value="1"/>
</dbReference>
<evidence type="ECO:0000256" key="4">
    <source>
        <dbReference type="ARBA" id="ARBA00007637"/>
    </source>
</evidence>
<evidence type="ECO:0000256" key="11">
    <source>
        <dbReference type="ARBA" id="ARBA00033067"/>
    </source>
</evidence>
<keyword evidence="8 13" id="KW-0413">Isomerase</keyword>
<accession>A0AAU7V9C7</accession>
<dbReference type="InterPro" id="IPR005886">
    <property type="entry name" value="UDP_G4E"/>
</dbReference>
<evidence type="ECO:0000256" key="9">
    <source>
        <dbReference type="ARBA" id="ARBA00023277"/>
    </source>
</evidence>
<dbReference type="GO" id="GO:0033499">
    <property type="term" value="P:galactose catabolic process via UDP-galactose, Leloir pathway"/>
    <property type="evidence" value="ECO:0007669"/>
    <property type="project" value="TreeGrafter"/>
</dbReference>
<dbReference type="Pfam" id="PF01370">
    <property type="entry name" value="Epimerase"/>
    <property type="match status" value="1"/>
</dbReference>
<dbReference type="SUPFAM" id="SSF51735">
    <property type="entry name" value="NAD(P)-binding Rossmann-fold domains"/>
    <property type="match status" value="1"/>
</dbReference>
<comment type="cofactor">
    <cofactor evidence="2">
        <name>NAD(+)</name>
        <dbReference type="ChEBI" id="CHEBI:57540"/>
    </cofactor>
</comment>
<proteinExistence type="inferred from homology"/>
<evidence type="ECO:0000256" key="2">
    <source>
        <dbReference type="ARBA" id="ARBA00001911"/>
    </source>
</evidence>
<name>A0AAU7V9C7_9ACTO</name>
<comment type="pathway">
    <text evidence="3">Carbohydrate metabolism; galactose metabolism.</text>
</comment>